<sequence length="146" mass="17259">MVGRREEKRREERERERREGDKGRVKGRKDFFYCEGLRVWLVFFIGWRDYVALSRTEREGLSWFGIERDMETTLDLLYTEKAPNTTPFFCFGVRVNHRSTPDAVSFNLDRTDPDSETDGEALLEETLEEEILEEANLVDVEVKAEQ</sequence>
<name>A0A0S3T2R0_PHAAN</name>
<evidence type="ECO:0000313" key="3">
    <source>
        <dbReference type="Proteomes" id="UP000291084"/>
    </source>
</evidence>
<evidence type="ECO:0000256" key="1">
    <source>
        <dbReference type="SAM" id="MobiDB-lite"/>
    </source>
</evidence>
<organism evidence="2 3">
    <name type="scientific">Vigna angularis var. angularis</name>
    <dbReference type="NCBI Taxonomy" id="157739"/>
    <lineage>
        <taxon>Eukaryota</taxon>
        <taxon>Viridiplantae</taxon>
        <taxon>Streptophyta</taxon>
        <taxon>Embryophyta</taxon>
        <taxon>Tracheophyta</taxon>
        <taxon>Spermatophyta</taxon>
        <taxon>Magnoliopsida</taxon>
        <taxon>eudicotyledons</taxon>
        <taxon>Gunneridae</taxon>
        <taxon>Pentapetalae</taxon>
        <taxon>rosids</taxon>
        <taxon>fabids</taxon>
        <taxon>Fabales</taxon>
        <taxon>Fabaceae</taxon>
        <taxon>Papilionoideae</taxon>
        <taxon>50 kb inversion clade</taxon>
        <taxon>NPAAA clade</taxon>
        <taxon>indigoferoid/millettioid clade</taxon>
        <taxon>Phaseoleae</taxon>
        <taxon>Vigna</taxon>
    </lineage>
</organism>
<feature type="region of interest" description="Disordered" evidence="1">
    <location>
        <begin position="1"/>
        <end position="20"/>
    </location>
</feature>
<gene>
    <name evidence="2" type="primary">Vigan.10G075600</name>
    <name evidence="2" type="ORF">VIGAN_10075600</name>
</gene>
<dbReference type="Proteomes" id="UP000291084">
    <property type="component" value="Chromosome 10"/>
</dbReference>
<reference evidence="2 3" key="1">
    <citation type="journal article" date="2015" name="Sci. Rep.">
        <title>The power of single molecule real-time sequencing technology in the de novo assembly of a eukaryotic genome.</title>
        <authorList>
            <person name="Sakai H."/>
            <person name="Naito K."/>
            <person name="Ogiso-Tanaka E."/>
            <person name="Takahashi Y."/>
            <person name="Iseki K."/>
            <person name="Muto C."/>
            <person name="Satou K."/>
            <person name="Teruya K."/>
            <person name="Shiroma A."/>
            <person name="Shimoji M."/>
            <person name="Hirano T."/>
            <person name="Itoh T."/>
            <person name="Kaga A."/>
            <person name="Tomooka N."/>
        </authorList>
    </citation>
    <scope>NUCLEOTIDE SEQUENCE [LARGE SCALE GENOMIC DNA]</scope>
    <source>
        <strain evidence="3">cv. Shumari</strain>
    </source>
</reference>
<dbReference type="AlphaFoldDB" id="A0A0S3T2R0"/>
<keyword evidence="3" id="KW-1185">Reference proteome</keyword>
<accession>A0A0S3T2R0</accession>
<protein>
    <submittedName>
        <fullName evidence="2">Uncharacterized protein</fullName>
    </submittedName>
</protein>
<dbReference type="EMBL" id="AP015043">
    <property type="protein sequence ID" value="BAT99345.1"/>
    <property type="molecule type" value="Genomic_DNA"/>
</dbReference>
<proteinExistence type="predicted"/>
<evidence type="ECO:0000313" key="2">
    <source>
        <dbReference type="EMBL" id="BAT99345.1"/>
    </source>
</evidence>